<evidence type="ECO:0000313" key="3">
    <source>
        <dbReference type="Proteomes" id="UP000006882"/>
    </source>
</evidence>
<dbReference type="Pfam" id="PF23324">
    <property type="entry name" value="DUF7086"/>
    <property type="match status" value="1"/>
</dbReference>
<dbReference type="AlphaFoldDB" id="A0A251NVE8"/>
<keyword evidence="3" id="KW-1185">Reference proteome</keyword>
<dbReference type="PANTHER" id="PTHR34272">
    <property type="entry name" value="EXPRESSED PROTEIN"/>
    <property type="match status" value="1"/>
</dbReference>
<dbReference type="EMBL" id="CM007656">
    <property type="protein sequence ID" value="ONI03268.1"/>
    <property type="molecule type" value="Genomic_DNA"/>
</dbReference>
<protein>
    <recommendedName>
        <fullName evidence="1">DUF7086 domain-containing protein</fullName>
    </recommendedName>
</protein>
<organism evidence="2 3">
    <name type="scientific">Prunus persica</name>
    <name type="common">Peach</name>
    <name type="synonym">Amygdalus persica</name>
    <dbReference type="NCBI Taxonomy" id="3760"/>
    <lineage>
        <taxon>Eukaryota</taxon>
        <taxon>Viridiplantae</taxon>
        <taxon>Streptophyta</taxon>
        <taxon>Embryophyta</taxon>
        <taxon>Tracheophyta</taxon>
        <taxon>Spermatophyta</taxon>
        <taxon>Magnoliopsida</taxon>
        <taxon>eudicotyledons</taxon>
        <taxon>Gunneridae</taxon>
        <taxon>Pentapetalae</taxon>
        <taxon>rosids</taxon>
        <taxon>fabids</taxon>
        <taxon>Rosales</taxon>
        <taxon>Rosaceae</taxon>
        <taxon>Amygdaloideae</taxon>
        <taxon>Amygdaleae</taxon>
        <taxon>Prunus</taxon>
    </lineage>
</organism>
<dbReference type="PANTHER" id="PTHR34272:SF1">
    <property type="entry name" value="EXPRESSED PROTEIN"/>
    <property type="match status" value="1"/>
</dbReference>
<dbReference type="Gramene" id="ONI03268">
    <property type="protein sequence ID" value="ONI03268"/>
    <property type="gene ID" value="PRUPE_6G247600"/>
</dbReference>
<accession>A0A251NVE8</accession>
<feature type="domain" description="DUF7086" evidence="1">
    <location>
        <begin position="2"/>
        <end position="67"/>
    </location>
</feature>
<gene>
    <name evidence="2" type="ORF">PRUPE_6G247600</name>
</gene>
<name>A0A251NVE8_PRUPE</name>
<evidence type="ECO:0000259" key="1">
    <source>
        <dbReference type="Pfam" id="PF23324"/>
    </source>
</evidence>
<proteinExistence type="predicted"/>
<dbReference type="STRING" id="3760.A0A251NVE8"/>
<sequence>MEIASFLSEHKRTMHDKAPAVWMNPALPNCCGFEERSINVLFLLLGQMLGCCKLFELKYFRKHAKNHIGLIILLFATFEY</sequence>
<dbReference type="Proteomes" id="UP000006882">
    <property type="component" value="Chromosome G6"/>
</dbReference>
<dbReference type="InterPro" id="IPR055513">
    <property type="entry name" value="DUF7086"/>
</dbReference>
<reference evidence="2 3" key="1">
    <citation type="journal article" date="2013" name="Nat. Genet.">
        <title>The high-quality draft genome of peach (Prunus persica) identifies unique patterns of genetic diversity, domestication and genome evolution.</title>
        <authorList>
            <consortium name="International Peach Genome Initiative"/>
            <person name="Verde I."/>
            <person name="Abbott A.G."/>
            <person name="Scalabrin S."/>
            <person name="Jung S."/>
            <person name="Shu S."/>
            <person name="Marroni F."/>
            <person name="Zhebentyayeva T."/>
            <person name="Dettori M.T."/>
            <person name="Grimwood J."/>
            <person name="Cattonaro F."/>
            <person name="Zuccolo A."/>
            <person name="Rossini L."/>
            <person name="Jenkins J."/>
            <person name="Vendramin E."/>
            <person name="Meisel L.A."/>
            <person name="Decroocq V."/>
            <person name="Sosinski B."/>
            <person name="Prochnik S."/>
            <person name="Mitros T."/>
            <person name="Policriti A."/>
            <person name="Cipriani G."/>
            <person name="Dondini L."/>
            <person name="Ficklin S."/>
            <person name="Goodstein D.M."/>
            <person name="Xuan P."/>
            <person name="Del Fabbro C."/>
            <person name="Aramini V."/>
            <person name="Copetti D."/>
            <person name="Gonzalez S."/>
            <person name="Horner D.S."/>
            <person name="Falchi R."/>
            <person name="Lucas S."/>
            <person name="Mica E."/>
            <person name="Maldonado J."/>
            <person name="Lazzari B."/>
            <person name="Bielenberg D."/>
            <person name="Pirona R."/>
            <person name="Miculan M."/>
            <person name="Barakat A."/>
            <person name="Testolin R."/>
            <person name="Stella A."/>
            <person name="Tartarini S."/>
            <person name="Tonutti P."/>
            <person name="Arus P."/>
            <person name="Orellana A."/>
            <person name="Wells C."/>
            <person name="Main D."/>
            <person name="Vizzotto G."/>
            <person name="Silva H."/>
            <person name="Salamini F."/>
            <person name="Schmutz J."/>
            <person name="Morgante M."/>
            <person name="Rokhsar D.S."/>
        </authorList>
    </citation>
    <scope>NUCLEOTIDE SEQUENCE [LARGE SCALE GENOMIC DNA]</scope>
    <source>
        <strain evidence="3">cv. Nemared</strain>
    </source>
</reference>
<evidence type="ECO:0000313" key="2">
    <source>
        <dbReference type="EMBL" id="ONI03268.1"/>
    </source>
</evidence>